<evidence type="ECO:0000259" key="1">
    <source>
        <dbReference type="PROSITE" id="PS50830"/>
    </source>
</evidence>
<dbReference type="EMBL" id="JACHJB010000004">
    <property type="protein sequence ID" value="MBB6351760.1"/>
    <property type="molecule type" value="Genomic_DNA"/>
</dbReference>
<evidence type="ECO:0000313" key="3">
    <source>
        <dbReference type="Proteomes" id="UP000583800"/>
    </source>
</evidence>
<feature type="domain" description="TNase-like" evidence="1">
    <location>
        <begin position="33"/>
        <end position="252"/>
    </location>
</feature>
<keyword evidence="2" id="KW-0255">Endonuclease</keyword>
<organism evidence="2 3">
    <name type="scientific">Nonomuraea muscovyensis</name>
    <dbReference type="NCBI Taxonomy" id="1124761"/>
    <lineage>
        <taxon>Bacteria</taxon>
        <taxon>Bacillati</taxon>
        <taxon>Actinomycetota</taxon>
        <taxon>Actinomycetes</taxon>
        <taxon>Streptosporangiales</taxon>
        <taxon>Streptosporangiaceae</taxon>
        <taxon>Nonomuraea</taxon>
    </lineage>
</organism>
<dbReference type="Proteomes" id="UP000583800">
    <property type="component" value="Unassembled WGS sequence"/>
</dbReference>
<accession>A0A7X0CAV3</accession>
<dbReference type="SUPFAM" id="SSF50199">
    <property type="entry name" value="Staphylococcal nuclease"/>
    <property type="match status" value="1"/>
</dbReference>
<dbReference type="RefSeq" id="WP_185089461.1">
    <property type="nucleotide sequence ID" value="NZ_JACHJB010000004.1"/>
</dbReference>
<keyword evidence="3" id="KW-1185">Reference proteome</keyword>
<dbReference type="AlphaFoldDB" id="A0A7X0CAV3"/>
<dbReference type="InterPro" id="IPR035437">
    <property type="entry name" value="SNase_OB-fold_sf"/>
</dbReference>
<reference evidence="2 3" key="1">
    <citation type="submission" date="2020-08" db="EMBL/GenBank/DDBJ databases">
        <title>Sequencing the genomes of 1000 actinobacteria strains.</title>
        <authorList>
            <person name="Klenk H.-P."/>
        </authorList>
    </citation>
    <scope>NUCLEOTIDE SEQUENCE [LARGE SCALE GENOMIC DNA]</scope>
    <source>
        <strain evidence="2 3">DSM 45913</strain>
    </source>
</reference>
<keyword evidence="2" id="KW-0540">Nuclease</keyword>
<dbReference type="SMART" id="SM00318">
    <property type="entry name" value="SNc"/>
    <property type="match status" value="1"/>
</dbReference>
<sequence>MAKAIEQPVPGITVGHGLLARRNGVAQPVDKIVHDGDTINIAADGNFGVRLLGVDAPEVSFELPSNPGLPDFPRGFVRIEHPAWTTFLTDPFAAGFPPLVLRSALHRDLLARLGPEAAANHARHAAPATRALKDMIAGDLAEQGHTEATFKIRLAFAHEVLDRYGRLLCYVNREQREKPRPDPYNERLLAAGHVVPYFIWPNVDPFVRQEGRVADAVPPPGAGRAVGEAGALGRAREAVRAARASGLGLWDHAAPLAVLPFELRFLAQRRAPDRYVLDLSDDARELLHPQSYFRVPAPEDRLFVNPEHAPLFREKGWSVPPL</sequence>
<gene>
    <name evidence="2" type="ORF">FHU36_008343</name>
</gene>
<comment type="caution">
    <text evidence="2">The sequence shown here is derived from an EMBL/GenBank/DDBJ whole genome shotgun (WGS) entry which is preliminary data.</text>
</comment>
<dbReference type="InterPro" id="IPR016071">
    <property type="entry name" value="Staphylococal_nuclease_OB-fold"/>
</dbReference>
<protein>
    <submittedName>
        <fullName evidence="2">Endonuclease YncB(Thermonuclease family)</fullName>
    </submittedName>
</protein>
<dbReference type="Gene3D" id="2.40.50.90">
    <property type="match status" value="1"/>
</dbReference>
<dbReference type="PROSITE" id="PS50830">
    <property type="entry name" value="TNASE_3"/>
    <property type="match status" value="1"/>
</dbReference>
<evidence type="ECO:0000313" key="2">
    <source>
        <dbReference type="EMBL" id="MBB6351760.1"/>
    </source>
</evidence>
<dbReference type="GO" id="GO:0004519">
    <property type="term" value="F:endonuclease activity"/>
    <property type="evidence" value="ECO:0007669"/>
    <property type="project" value="UniProtKB-KW"/>
</dbReference>
<keyword evidence="2" id="KW-0378">Hydrolase</keyword>
<name>A0A7X0CAV3_9ACTN</name>
<proteinExistence type="predicted"/>